<evidence type="ECO:0000313" key="2">
    <source>
        <dbReference type="EMBL" id="KAK4111104.1"/>
    </source>
</evidence>
<sequence length="135" mass="14992">MSDQEIDQDWKPNGRRPQSTIAQMFSQELMDIFRIDNSVADLDEQVDKRKQQINSQTSELEALEARIREMEERLKKQAAAVQPNNSNAAPPPPPEKDHPAQQQHKYGGSRPGTARQSQQAVPGALPPTPVGSEGP</sequence>
<dbReference type="Gene3D" id="1.20.5.340">
    <property type="match status" value="1"/>
</dbReference>
<reference evidence="2" key="2">
    <citation type="submission" date="2023-05" db="EMBL/GenBank/DDBJ databases">
        <authorList>
            <consortium name="Lawrence Berkeley National Laboratory"/>
            <person name="Steindorff A."/>
            <person name="Hensen N."/>
            <person name="Bonometti L."/>
            <person name="Westerberg I."/>
            <person name="Brannstrom I.O."/>
            <person name="Guillou S."/>
            <person name="Cros-Aarteil S."/>
            <person name="Calhoun S."/>
            <person name="Haridas S."/>
            <person name="Kuo A."/>
            <person name="Mondo S."/>
            <person name="Pangilinan J."/>
            <person name="Riley R."/>
            <person name="Labutti K."/>
            <person name="Andreopoulos B."/>
            <person name="Lipzen A."/>
            <person name="Chen C."/>
            <person name="Yanf M."/>
            <person name="Daum C."/>
            <person name="Ng V."/>
            <person name="Clum A."/>
            <person name="Ohm R."/>
            <person name="Martin F."/>
            <person name="Silar P."/>
            <person name="Natvig D."/>
            <person name="Lalanne C."/>
            <person name="Gautier V."/>
            <person name="Ament-Velasquez S.L."/>
            <person name="Kruys A."/>
            <person name="Hutchinson M.I."/>
            <person name="Powell A.J."/>
            <person name="Barry K."/>
            <person name="Miller A.N."/>
            <person name="Grigoriev I.V."/>
            <person name="Debuchy R."/>
            <person name="Gladieux P."/>
            <person name="Thoren M.H."/>
            <person name="Johannesson H."/>
        </authorList>
    </citation>
    <scope>NUCLEOTIDE SEQUENCE</scope>
    <source>
        <strain evidence="2">CBS 508.74</strain>
    </source>
</reference>
<feature type="region of interest" description="Disordered" evidence="1">
    <location>
        <begin position="71"/>
        <end position="135"/>
    </location>
</feature>
<proteinExistence type="predicted"/>
<protein>
    <submittedName>
        <fullName evidence="2">Uncharacterized protein</fullName>
    </submittedName>
</protein>
<dbReference type="GeneID" id="89932862"/>
<dbReference type="RefSeq" id="XP_064668674.1">
    <property type="nucleotide sequence ID" value="XM_064808739.1"/>
</dbReference>
<feature type="compositionally biased region" description="Low complexity" evidence="1">
    <location>
        <begin position="77"/>
        <end position="88"/>
    </location>
</feature>
<accession>A0AAN6TB46</accession>
<comment type="caution">
    <text evidence="2">The sequence shown here is derived from an EMBL/GenBank/DDBJ whole genome shotgun (WGS) entry which is preliminary data.</text>
</comment>
<evidence type="ECO:0000313" key="3">
    <source>
        <dbReference type="Proteomes" id="UP001302812"/>
    </source>
</evidence>
<dbReference type="AlphaFoldDB" id="A0AAN6TB46"/>
<reference evidence="2" key="1">
    <citation type="journal article" date="2023" name="Mol. Phylogenet. Evol.">
        <title>Genome-scale phylogeny and comparative genomics of the fungal order Sordariales.</title>
        <authorList>
            <person name="Hensen N."/>
            <person name="Bonometti L."/>
            <person name="Westerberg I."/>
            <person name="Brannstrom I.O."/>
            <person name="Guillou S."/>
            <person name="Cros-Aarteil S."/>
            <person name="Calhoun S."/>
            <person name="Haridas S."/>
            <person name="Kuo A."/>
            <person name="Mondo S."/>
            <person name="Pangilinan J."/>
            <person name="Riley R."/>
            <person name="LaButti K."/>
            <person name="Andreopoulos B."/>
            <person name="Lipzen A."/>
            <person name="Chen C."/>
            <person name="Yan M."/>
            <person name="Daum C."/>
            <person name="Ng V."/>
            <person name="Clum A."/>
            <person name="Steindorff A."/>
            <person name="Ohm R.A."/>
            <person name="Martin F."/>
            <person name="Silar P."/>
            <person name="Natvig D.O."/>
            <person name="Lalanne C."/>
            <person name="Gautier V."/>
            <person name="Ament-Velasquez S.L."/>
            <person name="Kruys A."/>
            <person name="Hutchinson M.I."/>
            <person name="Powell A.J."/>
            <person name="Barry K."/>
            <person name="Miller A.N."/>
            <person name="Grigoriev I.V."/>
            <person name="Debuchy R."/>
            <person name="Gladieux P."/>
            <person name="Hiltunen Thoren M."/>
            <person name="Johannesson H."/>
        </authorList>
    </citation>
    <scope>NUCLEOTIDE SEQUENCE</scope>
    <source>
        <strain evidence="2">CBS 508.74</strain>
    </source>
</reference>
<name>A0AAN6TB46_9PEZI</name>
<organism evidence="2 3">
    <name type="scientific">Canariomyces notabilis</name>
    <dbReference type="NCBI Taxonomy" id="2074819"/>
    <lineage>
        <taxon>Eukaryota</taxon>
        <taxon>Fungi</taxon>
        <taxon>Dikarya</taxon>
        <taxon>Ascomycota</taxon>
        <taxon>Pezizomycotina</taxon>
        <taxon>Sordariomycetes</taxon>
        <taxon>Sordariomycetidae</taxon>
        <taxon>Sordariales</taxon>
        <taxon>Chaetomiaceae</taxon>
        <taxon>Canariomyces</taxon>
    </lineage>
</organism>
<evidence type="ECO:0000256" key="1">
    <source>
        <dbReference type="SAM" id="MobiDB-lite"/>
    </source>
</evidence>
<keyword evidence="3" id="KW-1185">Reference proteome</keyword>
<dbReference type="EMBL" id="MU853347">
    <property type="protein sequence ID" value="KAK4111104.1"/>
    <property type="molecule type" value="Genomic_DNA"/>
</dbReference>
<gene>
    <name evidence="2" type="ORF">N656DRAFT_169511</name>
</gene>
<dbReference type="Proteomes" id="UP001302812">
    <property type="component" value="Unassembled WGS sequence"/>
</dbReference>